<proteinExistence type="predicted"/>
<feature type="compositionally biased region" description="Low complexity" evidence="2">
    <location>
        <begin position="234"/>
        <end position="246"/>
    </location>
</feature>
<organism evidence="3 4">
    <name type="scientific">Somion occarium</name>
    <dbReference type="NCBI Taxonomy" id="3059160"/>
    <lineage>
        <taxon>Eukaryota</taxon>
        <taxon>Fungi</taxon>
        <taxon>Dikarya</taxon>
        <taxon>Basidiomycota</taxon>
        <taxon>Agaricomycotina</taxon>
        <taxon>Agaricomycetes</taxon>
        <taxon>Polyporales</taxon>
        <taxon>Cerrenaceae</taxon>
        <taxon>Somion</taxon>
    </lineage>
</organism>
<dbReference type="EMBL" id="OZ037950">
    <property type="protein sequence ID" value="CAL1712707.1"/>
    <property type="molecule type" value="Genomic_DNA"/>
</dbReference>
<feature type="region of interest" description="Disordered" evidence="2">
    <location>
        <begin position="283"/>
        <end position="423"/>
    </location>
</feature>
<feature type="compositionally biased region" description="Polar residues" evidence="2">
    <location>
        <begin position="197"/>
        <end position="207"/>
    </location>
</feature>
<name>A0ABP1E0J6_9APHY</name>
<evidence type="ECO:0000313" key="4">
    <source>
        <dbReference type="Proteomes" id="UP001497453"/>
    </source>
</evidence>
<protein>
    <submittedName>
        <fullName evidence="3">Uncharacterized protein</fullName>
    </submittedName>
</protein>
<accession>A0ABP1E0J6</accession>
<reference evidence="4" key="1">
    <citation type="submission" date="2024-04" db="EMBL/GenBank/DDBJ databases">
        <authorList>
            <person name="Shaw F."/>
            <person name="Minotto A."/>
        </authorList>
    </citation>
    <scope>NUCLEOTIDE SEQUENCE [LARGE SCALE GENOMIC DNA]</scope>
</reference>
<keyword evidence="1" id="KW-0175">Coiled coil</keyword>
<feature type="coiled-coil region" evidence="1">
    <location>
        <begin position="40"/>
        <end position="148"/>
    </location>
</feature>
<evidence type="ECO:0000313" key="3">
    <source>
        <dbReference type="EMBL" id="CAL1712707.1"/>
    </source>
</evidence>
<keyword evidence="4" id="KW-1185">Reference proteome</keyword>
<gene>
    <name evidence="3" type="ORF">GFSPODELE1_LOCUS8951</name>
</gene>
<feature type="compositionally biased region" description="Polar residues" evidence="2">
    <location>
        <begin position="220"/>
        <end position="233"/>
    </location>
</feature>
<feature type="region of interest" description="Disordered" evidence="2">
    <location>
        <begin position="192"/>
        <end position="246"/>
    </location>
</feature>
<feature type="compositionally biased region" description="Polar residues" evidence="2">
    <location>
        <begin position="283"/>
        <end position="293"/>
    </location>
</feature>
<dbReference type="Proteomes" id="UP001497453">
    <property type="component" value="Chromosome 7"/>
</dbReference>
<evidence type="ECO:0000256" key="2">
    <source>
        <dbReference type="SAM" id="MobiDB-lite"/>
    </source>
</evidence>
<evidence type="ECO:0000256" key="1">
    <source>
        <dbReference type="SAM" id="Coils"/>
    </source>
</evidence>
<feature type="compositionally biased region" description="Acidic residues" evidence="2">
    <location>
        <begin position="340"/>
        <end position="355"/>
    </location>
</feature>
<sequence>MVNLKSTVTMPVVQVAAPAVLADALSNFSKAANIALAAVEDHARKQVDQANVGLEEARRERDEAIEELRAIQRREVDWESNAKSSGLTIKHQAESIARLTEEAQLWKNQLLRLEETFRREIQDWKEQYLRAEQERSRLSARIEELVSEQLLNRPHSSKDKLLEIIDPSSSTLKRSSTTSALALSQAPLDDTEIANVSRKSQPRSTKPANGILDNGRHATEPSSSTLYQDDLTPSRQSSTSRRSVVSSRVIRRVHAVVEVPIKEEDDADNTAYLSEGARSVGQVHNSNISTAPTTARRKSVTGTAANGRQTNSATTPKARRKSTSQPKGKQPARYTVDESSASEDNDEDEDDDGSEYEPLPVQSRSGLVAADDEDDDLLLGSQEQGAPPPPPQRSRAIGNTKKRKLDDAGGTSRGTAKVARKKH</sequence>
<feature type="compositionally biased region" description="Polar residues" evidence="2">
    <location>
        <begin position="300"/>
        <end position="315"/>
    </location>
</feature>